<keyword evidence="2" id="KW-0732">Signal</keyword>
<feature type="compositionally biased region" description="Pro residues" evidence="1">
    <location>
        <begin position="533"/>
        <end position="557"/>
    </location>
</feature>
<dbReference type="EMBL" id="JAEHOC010000063">
    <property type="protein sequence ID" value="KAG2424619.1"/>
    <property type="molecule type" value="Genomic_DNA"/>
</dbReference>
<feature type="region of interest" description="Disordered" evidence="1">
    <location>
        <begin position="572"/>
        <end position="594"/>
    </location>
</feature>
<name>A0A835VT78_CHLIN</name>
<evidence type="ECO:0000313" key="3">
    <source>
        <dbReference type="EMBL" id="KAG2424619.1"/>
    </source>
</evidence>
<reference evidence="3" key="1">
    <citation type="journal article" date="2020" name="bioRxiv">
        <title>Comparative genomics of Chlamydomonas.</title>
        <authorList>
            <person name="Craig R.J."/>
            <person name="Hasan A.R."/>
            <person name="Ness R.W."/>
            <person name="Keightley P.D."/>
        </authorList>
    </citation>
    <scope>NUCLEOTIDE SEQUENCE</scope>
    <source>
        <strain evidence="3">SAG 7.73</strain>
    </source>
</reference>
<protein>
    <recommendedName>
        <fullName evidence="5">Pherophorin domain-containing protein</fullName>
    </recommendedName>
</protein>
<keyword evidence="4" id="KW-1185">Reference proteome</keyword>
<dbReference type="OrthoDB" id="533316at2759"/>
<dbReference type="AlphaFoldDB" id="A0A835VT78"/>
<evidence type="ECO:0000256" key="1">
    <source>
        <dbReference type="SAM" id="MobiDB-lite"/>
    </source>
</evidence>
<evidence type="ECO:0000256" key="2">
    <source>
        <dbReference type="SAM" id="SignalP"/>
    </source>
</evidence>
<accession>A0A835VT78</accession>
<dbReference type="Proteomes" id="UP000650467">
    <property type="component" value="Unassembled WGS sequence"/>
</dbReference>
<feature type="region of interest" description="Disordered" evidence="1">
    <location>
        <begin position="369"/>
        <end position="420"/>
    </location>
</feature>
<feature type="compositionally biased region" description="Low complexity" evidence="1">
    <location>
        <begin position="394"/>
        <end position="403"/>
    </location>
</feature>
<feature type="region of interest" description="Disordered" evidence="1">
    <location>
        <begin position="533"/>
        <end position="560"/>
    </location>
</feature>
<gene>
    <name evidence="3" type="ORF">HXX76_014344</name>
</gene>
<sequence length="594" mass="61293">MGRFTFAAGPSGRQGSVLVHFAALLLAVTGACAGGLANRRSAQFSDGGPGLIPTYKCGAGSYEFGTVNVDFSSEYIAKLDTEVTYNLTVVRFASNPSGPFPTSEEPTTEVIGSVRLIANAPDAGSVTVELTNKFGQAWPAGTVVSWTSPLFYDLAKCTTGPDRVDLATPLENVLSPADAADGVKTTISFSLPWYRLSRPRISIFGEAPCERATQIAALLVKVYLPPAAGGHRRALQQASSISDYQGSVAWADKGSCNAPGYGTQPGIYYPFRLLELDLACDCDIEPPACNTGYFELRTPPSIFLPQPVAVNILQFAPNETTSDRSYVPSLQGYAFITAASGLLTIKLVTKDGSPWPVYTKFTYTAYPDSSSSGGGAGGPPGINDGPPGAGGGADAPPGAGDVPPADPGAGGGGKGGDPVCAVPALTDPSAKLEHVQVVLDEGTTEVVLEIPQSQLNLTRQPADGGPQCTGPYPSFFATVVGAVKLVLKVVLPGTTGPGLYDNQPQSYVGIDAICPGPPIIWATRLTLGCSCPKRPPPPPRPPAPPPSPPAPPPPGPSGFPFCKCSKRKGVEGFPSFPSSPGADNIVEGGDGMVV</sequence>
<evidence type="ECO:0008006" key="5">
    <source>
        <dbReference type="Google" id="ProtNLM"/>
    </source>
</evidence>
<feature type="signal peptide" evidence="2">
    <location>
        <begin position="1"/>
        <end position="33"/>
    </location>
</feature>
<dbReference type="PROSITE" id="PS51257">
    <property type="entry name" value="PROKAR_LIPOPROTEIN"/>
    <property type="match status" value="1"/>
</dbReference>
<organism evidence="3 4">
    <name type="scientific">Chlamydomonas incerta</name>
    <dbReference type="NCBI Taxonomy" id="51695"/>
    <lineage>
        <taxon>Eukaryota</taxon>
        <taxon>Viridiplantae</taxon>
        <taxon>Chlorophyta</taxon>
        <taxon>core chlorophytes</taxon>
        <taxon>Chlorophyceae</taxon>
        <taxon>CS clade</taxon>
        <taxon>Chlamydomonadales</taxon>
        <taxon>Chlamydomonadaceae</taxon>
        <taxon>Chlamydomonas</taxon>
    </lineage>
</organism>
<proteinExistence type="predicted"/>
<feature type="chain" id="PRO_5032444357" description="Pherophorin domain-containing protein" evidence="2">
    <location>
        <begin position="34"/>
        <end position="594"/>
    </location>
</feature>
<evidence type="ECO:0000313" key="4">
    <source>
        <dbReference type="Proteomes" id="UP000650467"/>
    </source>
</evidence>
<comment type="caution">
    <text evidence="3">The sequence shown here is derived from an EMBL/GenBank/DDBJ whole genome shotgun (WGS) entry which is preliminary data.</text>
</comment>